<keyword evidence="6" id="KW-0802">TPR repeat</keyword>
<accession>A0AAP2DJJ6</accession>
<dbReference type="PROSITE" id="PS50109">
    <property type="entry name" value="HIS_KIN"/>
    <property type="match status" value="1"/>
</dbReference>
<feature type="domain" description="Histidine kinase" evidence="9">
    <location>
        <begin position="687"/>
        <end position="899"/>
    </location>
</feature>
<comment type="catalytic activity">
    <reaction evidence="1">
        <text>ATP + protein L-histidine = ADP + protein N-phospho-L-histidine.</text>
        <dbReference type="EC" id="2.7.13.3"/>
    </reaction>
</comment>
<evidence type="ECO:0000256" key="4">
    <source>
        <dbReference type="ARBA" id="ARBA00022679"/>
    </source>
</evidence>
<keyword evidence="8" id="KW-0472">Membrane</keyword>
<dbReference type="SUPFAM" id="SSF55874">
    <property type="entry name" value="ATPase domain of HSP90 chaperone/DNA topoisomerase II/histidine kinase"/>
    <property type="match status" value="1"/>
</dbReference>
<evidence type="ECO:0000313" key="10">
    <source>
        <dbReference type="EMBL" id="MBT1697440.1"/>
    </source>
</evidence>
<dbReference type="PANTHER" id="PTHR43304:SF1">
    <property type="entry name" value="PAC DOMAIN-CONTAINING PROTEIN"/>
    <property type="match status" value="1"/>
</dbReference>
<dbReference type="RefSeq" id="WP_254163310.1">
    <property type="nucleotide sequence ID" value="NZ_JAHESF010000009.1"/>
</dbReference>
<protein>
    <recommendedName>
        <fullName evidence="2">histidine kinase</fullName>
        <ecNumber evidence="2">2.7.13.3</ecNumber>
    </recommendedName>
</protein>
<dbReference type="InterPro" id="IPR036097">
    <property type="entry name" value="HisK_dim/P_sf"/>
</dbReference>
<dbReference type="EC" id="2.7.13.3" evidence="2"/>
<sequence length="908" mass="103639">MSRRIVFLLISACLGWSAYGQGKSKVTDSLEQMLPKAQGPLKVDILNRLTYEFITHDNNKVETYNKEARDLGKSIHYLKGEARAYTYRGVYEYLSGRLSEGHADLNRGLELAIQAGDEQLRGYTLLQLGVCSLEEVQMDSALHFFKKSREVFKDSADPVTLSKLYRNISALYGQRYQTDSQQYYLDRAISIRRLLPDKTLLTEAIILKANTRVRFGDFAGAEKLLKQAAELVGPGANDEENRNDILHMQALILFQKGKFEQAVVAFDSARNYFFRKTLLHKYVTLLIDLGKVFADRGEYELALNNLYDALRLSGLRGFEAESGIIRIEIGRINHHLGDPRQAMLMADEALRLDRRKLLRGDLANALSLKGIALTDVKDYTAARQCLDSALKIYTDLGSVLGKSEARRSLGYLEGKRKRYGEALQHYQESIRLAESITYRYGLAWSCWATGDIYFRQGDLKNALLFLDRSLDYARHVGSNEVIVRNYNTRRDLLTAQGRYQEALKYSTLANVLNDSIHRTDVARRFVNLEKIREIEQRDRDIKVLQQDKLLAQDKLQLQAAQLKQQSILLVAGVVGLLLLSVLAIMYYRFYTRIKALNVSVTDKNTRIQAQADKLKQYNLELKQLYREVSEQKEEIQMQADKLTETNRNMTDVNRSLEKIVTEKTVELRRTNDELMKYNAELLQFSYTVSHNLRGPVARLLGLADLADKEHDFQQVKQLIDFIGVTAHDLDLIIKDLSKILELRNNPHQAQEVVALASEWEQSKSLLQDSLTGNEEIVANFEDLPAITTVRPMLQSIFYNLLSNAIKFKSPERRLKVVATSQRVNGKAILEISDNGLGFNIRLHHEKLFKLYKRFHTHVEGRGLGLYLIKSQVEVLQGTIEVDSEPDKGSAFRIILPISNGESHGEIDQ</sequence>
<dbReference type="SMART" id="SM00387">
    <property type="entry name" value="HATPase_c"/>
    <property type="match status" value="1"/>
</dbReference>
<evidence type="ECO:0000256" key="8">
    <source>
        <dbReference type="SAM" id="Phobius"/>
    </source>
</evidence>
<keyword evidence="11" id="KW-1185">Reference proteome</keyword>
<dbReference type="InterPro" id="IPR011990">
    <property type="entry name" value="TPR-like_helical_dom_sf"/>
</dbReference>
<dbReference type="Pfam" id="PF13424">
    <property type="entry name" value="TPR_12"/>
    <property type="match status" value="1"/>
</dbReference>
<gene>
    <name evidence="10" type="ORF">KK083_11170</name>
</gene>
<evidence type="ECO:0000256" key="1">
    <source>
        <dbReference type="ARBA" id="ARBA00000085"/>
    </source>
</evidence>
<keyword evidence="8" id="KW-0812">Transmembrane</keyword>
<evidence type="ECO:0000256" key="3">
    <source>
        <dbReference type="ARBA" id="ARBA00022553"/>
    </source>
</evidence>
<dbReference type="InterPro" id="IPR005467">
    <property type="entry name" value="His_kinase_dom"/>
</dbReference>
<dbReference type="Pfam" id="PF02518">
    <property type="entry name" value="HATPase_c"/>
    <property type="match status" value="1"/>
</dbReference>
<evidence type="ECO:0000313" key="11">
    <source>
        <dbReference type="Proteomes" id="UP001319200"/>
    </source>
</evidence>
<dbReference type="Proteomes" id="UP001319200">
    <property type="component" value="Unassembled WGS sequence"/>
</dbReference>
<reference evidence="10 11" key="1">
    <citation type="submission" date="2021-05" db="EMBL/GenBank/DDBJ databases">
        <title>A Polyphasic approach of four new species of the genus Ohtaekwangia: Ohtaekwangia histidinii sp. nov., Ohtaekwangia cretensis sp. nov., Ohtaekwangia indiensis sp. nov., Ohtaekwangia reichenbachii sp. nov. from diverse environment.</title>
        <authorList>
            <person name="Octaviana S."/>
        </authorList>
    </citation>
    <scope>NUCLEOTIDE SEQUENCE [LARGE SCALE GENOMIC DNA]</scope>
    <source>
        <strain evidence="10 11">PWU4</strain>
    </source>
</reference>
<dbReference type="SUPFAM" id="SSF48452">
    <property type="entry name" value="TPR-like"/>
    <property type="match status" value="3"/>
</dbReference>
<feature type="repeat" description="TPR" evidence="6">
    <location>
        <begin position="403"/>
        <end position="436"/>
    </location>
</feature>
<keyword evidence="4" id="KW-0808">Transferase</keyword>
<dbReference type="Gene3D" id="1.25.40.10">
    <property type="entry name" value="Tetratricopeptide repeat domain"/>
    <property type="match status" value="2"/>
</dbReference>
<dbReference type="EMBL" id="JAHESF010000009">
    <property type="protein sequence ID" value="MBT1697440.1"/>
    <property type="molecule type" value="Genomic_DNA"/>
</dbReference>
<dbReference type="InterPro" id="IPR004358">
    <property type="entry name" value="Sig_transdc_His_kin-like_C"/>
</dbReference>
<organism evidence="10 11">
    <name type="scientific">Chryseosolibacter histidini</name>
    <dbReference type="NCBI Taxonomy" id="2782349"/>
    <lineage>
        <taxon>Bacteria</taxon>
        <taxon>Pseudomonadati</taxon>
        <taxon>Bacteroidota</taxon>
        <taxon>Cytophagia</taxon>
        <taxon>Cytophagales</taxon>
        <taxon>Chryseotaleaceae</taxon>
        <taxon>Chryseosolibacter</taxon>
    </lineage>
</organism>
<dbReference type="AlphaFoldDB" id="A0AAP2DJJ6"/>
<keyword evidence="3" id="KW-0597">Phosphoprotein</keyword>
<evidence type="ECO:0000259" key="9">
    <source>
        <dbReference type="PROSITE" id="PS50109"/>
    </source>
</evidence>
<evidence type="ECO:0000256" key="5">
    <source>
        <dbReference type="ARBA" id="ARBA00022777"/>
    </source>
</evidence>
<comment type="caution">
    <text evidence="10">The sequence shown here is derived from an EMBL/GenBank/DDBJ whole genome shotgun (WGS) entry which is preliminary data.</text>
</comment>
<dbReference type="InterPro" id="IPR003594">
    <property type="entry name" value="HATPase_dom"/>
</dbReference>
<dbReference type="InterPro" id="IPR019734">
    <property type="entry name" value="TPR_rpt"/>
</dbReference>
<feature type="coiled-coil region" evidence="7">
    <location>
        <begin position="607"/>
        <end position="680"/>
    </location>
</feature>
<evidence type="ECO:0000256" key="2">
    <source>
        <dbReference type="ARBA" id="ARBA00012438"/>
    </source>
</evidence>
<dbReference type="Gene3D" id="1.10.287.130">
    <property type="match status" value="1"/>
</dbReference>
<evidence type="ECO:0000256" key="6">
    <source>
        <dbReference type="PROSITE-ProRule" id="PRU00339"/>
    </source>
</evidence>
<dbReference type="InterPro" id="IPR052162">
    <property type="entry name" value="Sensor_kinase/Photoreceptor"/>
</dbReference>
<feature type="transmembrane region" description="Helical" evidence="8">
    <location>
        <begin position="567"/>
        <end position="587"/>
    </location>
</feature>
<dbReference type="PROSITE" id="PS50005">
    <property type="entry name" value="TPR"/>
    <property type="match status" value="1"/>
</dbReference>
<dbReference type="PANTHER" id="PTHR43304">
    <property type="entry name" value="PHYTOCHROME-LIKE PROTEIN CPH1"/>
    <property type="match status" value="1"/>
</dbReference>
<dbReference type="GO" id="GO:0000155">
    <property type="term" value="F:phosphorelay sensor kinase activity"/>
    <property type="evidence" value="ECO:0007669"/>
    <property type="project" value="InterPro"/>
</dbReference>
<dbReference type="SUPFAM" id="SSF47384">
    <property type="entry name" value="Homodimeric domain of signal transducing histidine kinase"/>
    <property type="match status" value="1"/>
</dbReference>
<keyword evidence="5" id="KW-0418">Kinase</keyword>
<name>A0AAP2DJJ6_9BACT</name>
<dbReference type="SMART" id="SM00028">
    <property type="entry name" value="TPR"/>
    <property type="match status" value="8"/>
</dbReference>
<proteinExistence type="predicted"/>
<evidence type="ECO:0000256" key="7">
    <source>
        <dbReference type="SAM" id="Coils"/>
    </source>
</evidence>
<dbReference type="Gene3D" id="3.30.565.10">
    <property type="entry name" value="Histidine kinase-like ATPase, C-terminal domain"/>
    <property type="match status" value="1"/>
</dbReference>
<dbReference type="PRINTS" id="PR00344">
    <property type="entry name" value="BCTRLSENSOR"/>
</dbReference>
<keyword evidence="8" id="KW-1133">Transmembrane helix</keyword>
<dbReference type="InterPro" id="IPR036890">
    <property type="entry name" value="HATPase_C_sf"/>
</dbReference>
<keyword evidence="7" id="KW-0175">Coiled coil</keyword>